<keyword evidence="1" id="KW-1133">Transmembrane helix</keyword>
<dbReference type="GO" id="GO:0016020">
    <property type="term" value="C:membrane"/>
    <property type="evidence" value="ECO:0007669"/>
    <property type="project" value="InterPro"/>
</dbReference>
<comment type="caution">
    <text evidence="3">The sequence shown here is derived from an EMBL/GenBank/DDBJ whole genome shotgun (WGS) entry which is preliminary data.</text>
</comment>
<dbReference type="EMBL" id="NBTM02000001">
    <property type="protein sequence ID" value="PNL91764.1"/>
    <property type="molecule type" value="Genomic_DNA"/>
</dbReference>
<name>A0A2J9PN31_9LACT</name>
<gene>
    <name evidence="3" type="ORF">A6J77_005820</name>
</gene>
<proteinExistence type="predicted"/>
<sequence>MNFKKVEIIFILAFLILNVFLINIFMNKYVGTSNQAIENQSVDIVTEFKANNIQYDEISDEILRIPFIRALNTNLNEEDVLAVTEDTQSVEVNANQILGQINTPIQLEGVTGETTAGELSDSALASLNQFINSEIYQGNQYRFITYDKNAGRVTYMQETASGAVIADGTGEIVFQVNNDFTVYAYDQTIAGGTAIQGEERTVISEQQALENAYLNNSIPDESTIVRSFLSYRVTLVLDEMTLYHPVWTLLIRTNEGTTQRVFVDGINGAIMTQ</sequence>
<dbReference type="RefSeq" id="WP_083068991.1">
    <property type="nucleotide sequence ID" value="NZ_JALXKY010000020.1"/>
</dbReference>
<evidence type="ECO:0000313" key="4">
    <source>
        <dbReference type="Proteomes" id="UP000192813"/>
    </source>
</evidence>
<evidence type="ECO:0000313" key="3">
    <source>
        <dbReference type="EMBL" id="PNL91764.1"/>
    </source>
</evidence>
<keyword evidence="1" id="KW-0472">Membrane</keyword>
<evidence type="ECO:0000259" key="2">
    <source>
        <dbReference type="Pfam" id="PF09648"/>
    </source>
</evidence>
<feature type="domain" description="Regulatory protein YycH-like" evidence="2">
    <location>
        <begin position="34"/>
        <end position="264"/>
    </location>
</feature>
<organism evidence="3 4">
    <name type="scientific">Aerococcus viridans</name>
    <dbReference type="NCBI Taxonomy" id="1377"/>
    <lineage>
        <taxon>Bacteria</taxon>
        <taxon>Bacillati</taxon>
        <taxon>Bacillota</taxon>
        <taxon>Bacilli</taxon>
        <taxon>Lactobacillales</taxon>
        <taxon>Aerococcaceae</taxon>
        <taxon>Aerococcus</taxon>
    </lineage>
</organism>
<dbReference type="Proteomes" id="UP000192813">
    <property type="component" value="Unassembled WGS sequence"/>
</dbReference>
<dbReference type="AlphaFoldDB" id="A0A2J9PN31"/>
<dbReference type="InterPro" id="IPR018604">
    <property type="entry name" value="YycI-like"/>
</dbReference>
<accession>A0A2J9PN31</accession>
<protein>
    <recommendedName>
        <fullName evidence="2">Regulatory protein YycH-like domain-containing protein</fullName>
    </recommendedName>
</protein>
<feature type="transmembrane region" description="Helical" evidence="1">
    <location>
        <begin position="6"/>
        <end position="26"/>
    </location>
</feature>
<keyword evidence="1" id="KW-0812">Transmembrane</keyword>
<evidence type="ECO:0000256" key="1">
    <source>
        <dbReference type="SAM" id="Phobius"/>
    </source>
</evidence>
<dbReference type="Gene3D" id="2.40.128.690">
    <property type="entry name" value="YycH protein, domain 3-like"/>
    <property type="match status" value="1"/>
</dbReference>
<reference evidence="4" key="1">
    <citation type="submission" date="2017-12" db="EMBL/GenBank/DDBJ databases">
        <title>FDA dAtabase for Regulatory Grade micrObial Sequences (FDA-ARGOS): Supporting development and validation of Infectious Disease Dx tests.</title>
        <authorList>
            <person name="Hoffmann M."/>
            <person name="Allard M."/>
            <person name="Evans P."/>
            <person name="Brown E."/>
            <person name="Tallon L."/>
            <person name="Sadzewicz L."/>
            <person name="Sengamalay N."/>
            <person name="Ott S."/>
            <person name="Godinez A."/>
            <person name="Nagaraj S."/>
            <person name="Vavikolanu K."/>
            <person name="Aluvathingal J."/>
            <person name="Nadendla S."/>
            <person name="Sichtig H."/>
        </authorList>
    </citation>
    <scope>NUCLEOTIDE SEQUENCE [LARGE SCALE GENOMIC DNA]</scope>
    <source>
        <strain evidence="4">FDAARGOS_249</strain>
    </source>
</reference>
<dbReference type="Pfam" id="PF09648">
    <property type="entry name" value="YycI"/>
    <property type="match status" value="1"/>
</dbReference>